<sequence length="388" mass="40426">MNLDVTAVCSALIGIDTQNPPGNEAILGAYVAELLTAHGFDIEWIGQDPLRANLIATLCRGPGPRVILQAHADTKPATAVGGTNLWNTDPFAAAIDGDRLYGVGACDTKGAMAVFLCAATTLAARSDWSGTLIVQCVADEEDGSVWGAQLLAEHGLLTADAAIVGEPTGCRPSLAQLGLAWAEVTITGRTTHAGTPLQGADAFRAATSYIDALDELVAKLPTDPDFPGHPRVNVGYMQIPGHPGTVAGECVLRADIRVLPSQDRDHIAELYRTAAASLSSDKVRIAVAAYQGGGCHSHFIGTDTDLARAFAHAQRETGQQVATEQFLGGSDARFFGPAGTPAVVFGPGSLRHAHSPNEFVPIAELVLATGQVGVVLEQIFQISSLPPM</sequence>
<dbReference type="RefSeq" id="WP_071930305.1">
    <property type="nucleotide sequence ID" value="NZ_CP018082.1"/>
</dbReference>
<keyword evidence="2" id="KW-0378">Hydrolase</keyword>
<dbReference type="InterPro" id="IPR036264">
    <property type="entry name" value="Bact_exopeptidase_dim_dom"/>
</dbReference>
<dbReference type="Pfam" id="PF01546">
    <property type="entry name" value="Peptidase_M20"/>
    <property type="match status" value="1"/>
</dbReference>
<evidence type="ECO:0000256" key="2">
    <source>
        <dbReference type="ARBA" id="ARBA00022801"/>
    </source>
</evidence>
<dbReference type="PANTHER" id="PTHR43808">
    <property type="entry name" value="ACETYLORNITHINE DEACETYLASE"/>
    <property type="match status" value="1"/>
</dbReference>
<gene>
    <name evidence="4" type="ORF">BOX37_28015</name>
</gene>
<dbReference type="InterPro" id="IPR011650">
    <property type="entry name" value="Peptidase_M20_dimer"/>
</dbReference>
<dbReference type="GO" id="GO:0016787">
    <property type="term" value="F:hydrolase activity"/>
    <property type="evidence" value="ECO:0007669"/>
    <property type="project" value="UniProtKB-KW"/>
</dbReference>
<dbReference type="SUPFAM" id="SSF53187">
    <property type="entry name" value="Zn-dependent exopeptidases"/>
    <property type="match status" value="1"/>
</dbReference>
<dbReference type="GO" id="GO:0046872">
    <property type="term" value="F:metal ion binding"/>
    <property type="evidence" value="ECO:0007669"/>
    <property type="project" value="UniProtKB-KW"/>
</dbReference>
<reference evidence="4" key="1">
    <citation type="submission" date="2016-11" db="EMBL/GenBank/DDBJ databases">
        <authorList>
            <person name="Jaros S."/>
            <person name="Januszkiewicz K."/>
            <person name="Wedrychowicz H."/>
        </authorList>
    </citation>
    <scope>NUCLEOTIDE SEQUENCE [LARGE SCALE GENOMIC DNA]</scope>
    <source>
        <strain evidence="4">Y48</strain>
    </source>
</reference>
<evidence type="ECO:0000313" key="5">
    <source>
        <dbReference type="Proteomes" id="UP000183810"/>
    </source>
</evidence>
<dbReference type="PANTHER" id="PTHR43808:SF32">
    <property type="entry name" value="ARGE_DAPE-RELATED DEACYLASE"/>
    <property type="match status" value="1"/>
</dbReference>
<evidence type="ECO:0000259" key="3">
    <source>
        <dbReference type="Pfam" id="PF07687"/>
    </source>
</evidence>
<accession>A0A1J0VYR6</accession>
<dbReference type="InterPro" id="IPR002933">
    <property type="entry name" value="Peptidase_M20"/>
</dbReference>
<evidence type="ECO:0000313" key="4">
    <source>
        <dbReference type="EMBL" id="APE37137.1"/>
    </source>
</evidence>
<keyword evidence="1" id="KW-0479">Metal-binding</keyword>
<dbReference type="Gene3D" id="3.40.630.10">
    <property type="entry name" value="Zn peptidases"/>
    <property type="match status" value="1"/>
</dbReference>
<dbReference type="AlphaFoldDB" id="A0A1J0VYR6"/>
<dbReference type="KEGG" id="nsl:BOX37_28015"/>
<dbReference type="InterPro" id="IPR050072">
    <property type="entry name" value="Peptidase_M20A"/>
</dbReference>
<feature type="domain" description="Peptidase M20 dimerisation" evidence="3">
    <location>
        <begin position="175"/>
        <end position="277"/>
    </location>
</feature>
<keyword evidence="5" id="KW-1185">Reference proteome</keyword>
<dbReference type="Gene3D" id="3.30.70.360">
    <property type="match status" value="1"/>
</dbReference>
<organism evidence="4 5">
    <name type="scientific">Nocardia mangyaensis</name>
    <dbReference type="NCBI Taxonomy" id="2213200"/>
    <lineage>
        <taxon>Bacteria</taxon>
        <taxon>Bacillati</taxon>
        <taxon>Actinomycetota</taxon>
        <taxon>Actinomycetes</taxon>
        <taxon>Mycobacteriales</taxon>
        <taxon>Nocardiaceae</taxon>
        <taxon>Nocardia</taxon>
    </lineage>
</organism>
<dbReference type="Proteomes" id="UP000183810">
    <property type="component" value="Chromosome"/>
</dbReference>
<dbReference type="SUPFAM" id="SSF55031">
    <property type="entry name" value="Bacterial exopeptidase dimerisation domain"/>
    <property type="match status" value="1"/>
</dbReference>
<evidence type="ECO:0000256" key="1">
    <source>
        <dbReference type="ARBA" id="ARBA00022723"/>
    </source>
</evidence>
<dbReference type="EMBL" id="CP018082">
    <property type="protein sequence ID" value="APE37137.1"/>
    <property type="molecule type" value="Genomic_DNA"/>
</dbReference>
<proteinExistence type="predicted"/>
<name>A0A1J0VYR6_9NOCA</name>
<protein>
    <recommendedName>
        <fullName evidence="3">Peptidase M20 dimerisation domain-containing protein</fullName>
    </recommendedName>
</protein>
<dbReference type="Pfam" id="PF07687">
    <property type="entry name" value="M20_dimer"/>
    <property type="match status" value="1"/>
</dbReference>
<dbReference type="OrthoDB" id="7055905at2"/>